<feature type="transmembrane region" description="Helical" evidence="5">
    <location>
        <begin position="307"/>
        <end position="327"/>
    </location>
</feature>
<protein>
    <recommendedName>
        <fullName evidence="6">EXS domain-containing protein</fullName>
    </recommendedName>
</protein>
<evidence type="ECO:0000256" key="1">
    <source>
        <dbReference type="ARBA" id="ARBA00004141"/>
    </source>
</evidence>
<dbReference type="GO" id="GO:0005783">
    <property type="term" value="C:endoplasmic reticulum"/>
    <property type="evidence" value="ECO:0007669"/>
    <property type="project" value="GOC"/>
</dbReference>
<dbReference type="HOGENOM" id="CLU_765368_0_0_1"/>
<evidence type="ECO:0000256" key="4">
    <source>
        <dbReference type="ARBA" id="ARBA00023136"/>
    </source>
</evidence>
<keyword evidence="4 5" id="KW-0472">Membrane</keyword>
<dbReference type="InParanoid" id="A7TS91"/>
<dbReference type="GO" id="GO:0016020">
    <property type="term" value="C:membrane"/>
    <property type="evidence" value="ECO:0007669"/>
    <property type="project" value="UniProtKB-SubCell"/>
</dbReference>
<evidence type="ECO:0000256" key="5">
    <source>
        <dbReference type="SAM" id="Phobius"/>
    </source>
</evidence>
<name>A7TS91_VANPO</name>
<organism evidence="8">
    <name type="scientific">Vanderwaltozyma polyspora (strain ATCC 22028 / DSM 70294 / BCRC 21397 / CBS 2163 / NBRC 10782 / NRRL Y-8283 / UCD 57-17)</name>
    <name type="common">Kluyveromyces polysporus</name>
    <dbReference type="NCBI Taxonomy" id="436907"/>
    <lineage>
        <taxon>Eukaryota</taxon>
        <taxon>Fungi</taxon>
        <taxon>Dikarya</taxon>
        <taxon>Ascomycota</taxon>
        <taxon>Saccharomycotina</taxon>
        <taxon>Saccharomycetes</taxon>
        <taxon>Saccharomycetales</taxon>
        <taxon>Saccharomycetaceae</taxon>
        <taxon>Vanderwaltozyma</taxon>
    </lineage>
</organism>
<dbReference type="RefSeq" id="XP_001642726.1">
    <property type="nucleotide sequence ID" value="XM_001642676.1"/>
</dbReference>
<dbReference type="PhylomeDB" id="A7TS91"/>
<dbReference type="eggNOG" id="KOG1162">
    <property type="taxonomic scope" value="Eukaryota"/>
</dbReference>
<keyword evidence="2 5" id="KW-0812">Transmembrane</keyword>
<keyword evidence="3 5" id="KW-1133">Transmembrane helix</keyword>
<proteinExistence type="predicted"/>
<dbReference type="GO" id="GO:0000301">
    <property type="term" value="P:retrograde transport, vesicle recycling within Golgi"/>
    <property type="evidence" value="ECO:0007669"/>
    <property type="project" value="EnsemblFungi"/>
</dbReference>
<dbReference type="FunCoup" id="A7TS91">
    <property type="interactions" value="62"/>
</dbReference>
<comment type="subcellular location">
    <subcellularLocation>
        <location evidence="1">Membrane</location>
        <topology evidence="1">Multi-pass membrane protein</topology>
    </subcellularLocation>
</comment>
<sequence>MVSTEEILKFDSIAVPIPQRLNLLILLAVWVWQWILHVISSKLMDISHLVITRKPGDIRVSYSHGQVYKASRQLAVRMLMIIFPLHVATMTFWYIKENSDGSSQLSNGFMWIGDMLPLIQFVIIISMILKNSPVVFYCCKRLLLIESQPRPLRTTYILISDTLTSFSKPLIDFTLYLSILAFGELKFSHIDLLVALFPVFIRMFQCLREFRANPKDKMLFYNMLKYASSLPILVCMWLLRSYPHSSHYHTKFQKFFMLIQSCYTFYWDLFNDWSLNSIKNIRVGKSVTFPKEYYRVSVLFDFIVRFWWVWISLGHYLGFNFTTAMLFDGEIQYLEIIRRGIWVIFRLESDYISINAEK</sequence>
<dbReference type="GeneID" id="5542898"/>
<keyword evidence="8" id="KW-1185">Reference proteome</keyword>
<evidence type="ECO:0000313" key="7">
    <source>
        <dbReference type="EMBL" id="EDO14868.1"/>
    </source>
</evidence>
<dbReference type="OrthoDB" id="2159384at2759"/>
<dbReference type="KEGG" id="vpo:Kpol_363p8"/>
<evidence type="ECO:0000313" key="8">
    <source>
        <dbReference type="Proteomes" id="UP000000267"/>
    </source>
</evidence>
<feature type="domain" description="EXS" evidence="6">
    <location>
        <begin position="182"/>
        <end position="358"/>
    </location>
</feature>
<dbReference type="OMA" id="FRRWIWI"/>
<dbReference type="PROSITE" id="PS51380">
    <property type="entry name" value="EXS"/>
    <property type="match status" value="1"/>
</dbReference>
<evidence type="ECO:0000256" key="2">
    <source>
        <dbReference type="ARBA" id="ARBA00022692"/>
    </source>
</evidence>
<feature type="transmembrane region" description="Helical" evidence="5">
    <location>
        <begin position="74"/>
        <end position="95"/>
    </location>
</feature>
<dbReference type="Pfam" id="PF03124">
    <property type="entry name" value="EXS"/>
    <property type="match status" value="1"/>
</dbReference>
<dbReference type="EMBL" id="DS480502">
    <property type="protein sequence ID" value="EDO14868.1"/>
    <property type="molecule type" value="Genomic_DNA"/>
</dbReference>
<dbReference type="Proteomes" id="UP000000267">
    <property type="component" value="Unassembled WGS sequence"/>
</dbReference>
<dbReference type="PANTHER" id="PTHR10783:SF46">
    <property type="entry name" value="PROTEIN ERD1 HOMOLOG 2"/>
    <property type="match status" value="1"/>
</dbReference>
<dbReference type="STRING" id="436907.A7TS91"/>
<dbReference type="PANTHER" id="PTHR10783">
    <property type="entry name" value="XENOTROPIC AND POLYTROPIC RETROVIRUS RECEPTOR 1-RELATED"/>
    <property type="match status" value="1"/>
</dbReference>
<feature type="transmembrane region" description="Helical" evidence="5">
    <location>
        <begin position="20"/>
        <end position="39"/>
    </location>
</feature>
<reference evidence="7 8" key="1">
    <citation type="journal article" date="2007" name="Proc. Natl. Acad. Sci. U.S.A.">
        <title>Independent sorting-out of thousands of duplicated gene pairs in two yeast species descended from a whole-genome duplication.</title>
        <authorList>
            <person name="Scannell D.R."/>
            <person name="Frank A.C."/>
            <person name="Conant G.C."/>
            <person name="Byrne K.P."/>
            <person name="Woolfit M."/>
            <person name="Wolfe K.H."/>
        </authorList>
    </citation>
    <scope>NUCLEOTIDE SEQUENCE [LARGE SCALE GENOMIC DNA]</scope>
    <source>
        <strain evidence="8">ATCC 22028 / DSM 70294 / BCRC 21397 / CBS 2163 / NBRC 10782 / NRRL Y-8283 / UCD 57-17</strain>
    </source>
</reference>
<dbReference type="GO" id="GO:0006621">
    <property type="term" value="P:protein retention in ER lumen"/>
    <property type="evidence" value="ECO:0007669"/>
    <property type="project" value="EnsemblFungi"/>
</dbReference>
<gene>
    <name evidence="7" type="ORF">Kpol_363p8</name>
</gene>
<dbReference type="AlphaFoldDB" id="A7TS91"/>
<feature type="transmembrane region" description="Helical" evidence="5">
    <location>
        <begin position="115"/>
        <end position="137"/>
    </location>
</feature>
<evidence type="ECO:0000259" key="6">
    <source>
        <dbReference type="PROSITE" id="PS51380"/>
    </source>
</evidence>
<accession>A7TS91</accession>
<evidence type="ECO:0000256" key="3">
    <source>
        <dbReference type="ARBA" id="ARBA00022989"/>
    </source>
</evidence>
<feature type="transmembrane region" description="Helical" evidence="5">
    <location>
        <begin position="219"/>
        <end position="239"/>
    </location>
</feature>
<dbReference type="InterPro" id="IPR004342">
    <property type="entry name" value="EXS_C"/>
</dbReference>